<dbReference type="OrthoDB" id="4065753at2759"/>
<dbReference type="CGD" id="CAL0000163455">
    <property type="gene designation" value="Cd36_80970"/>
</dbReference>
<dbReference type="HOGENOM" id="CLU_1532330_0_0_1"/>
<keyword evidence="1" id="KW-0175">Coiled coil</keyword>
<dbReference type="KEGG" id="cdu:CD36_80970"/>
<dbReference type="AlphaFoldDB" id="B9WD76"/>
<dbReference type="RefSeq" id="XP_002419043.1">
    <property type="nucleotide sequence ID" value="XM_002418998.1"/>
</dbReference>
<sequence length="196" mass="22509">MCKKIIQTLHVYSINKTSITMNLFSKLENHQSNEDHPSLILFPDFLPEMLSFTTAENERIQDLYLQLCSLFNHHNYNEILFLLPQVSSFSMLPPIINLIIGATMIRMGRLDSGFRELAVAIIMSSRGEQRIGFLIVAATLHAELNDKERVQGYLGEILDLSRQVVQSSEEFDIVKENLEELENTLLVKLENIKDKE</sequence>
<accession>B9WD76</accession>
<organism evidence="3 4">
    <name type="scientific">Candida dubliniensis (strain CD36 / ATCC MYA-646 / CBS 7987 / NCPF 3949 / NRRL Y-17841)</name>
    <name type="common">Yeast</name>
    <dbReference type="NCBI Taxonomy" id="573826"/>
    <lineage>
        <taxon>Eukaryota</taxon>
        <taxon>Fungi</taxon>
        <taxon>Dikarya</taxon>
        <taxon>Ascomycota</taxon>
        <taxon>Saccharomycotina</taxon>
        <taxon>Pichiomycetes</taxon>
        <taxon>Debaryomycetaceae</taxon>
        <taxon>Candida/Lodderomyces clade</taxon>
        <taxon>Candida</taxon>
    </lineage>
</organism>
<dbReference type="Proteomes" id="UP000002605">
    <property type="component" value="Chromosome 3"/>
</dbReference>
<reference evidence="3 4" key="1">
    <citation type="journal article" date="2009" name="Genome Res.">
        <title>Comparative genomics of the fungal pathogens Candida dubliniensis and Candida albicans.</title>
        <authorList>
            <person name="Jackson A.P."/>
            <person name="Gamble J.A."/>
            <person name="Yeomans T."/>
            <person name="Moran G.P."/>
            <person name="Saunders D."/>
            <person name="Harris D."/>
            <person name="Aslett M."/>
            <person name="Barrell J.F."/>
            <person name="Butler G."/>
            <person name="Citiulo F."/>
            <person name="Coleman D.C."/>
            <person name="de Groot P.W.J."/>
            <person name="Goodwin T.J."/>
            <person name="Quail M.A."/>
            <person name="McQuillan J."/>
            <person name="Munro C.A."/>
            <person name="Pain A."/>
            <person name="Poulter R.T."/>
            <person name="Rajandream M.A."/>
            <person name="Renauld H."/>
            <person name="Spiering M.J."/>
            <person name="Tivey A."/>
            <person name="Gow N.A.R."/>
            <person name="Barrell B."/>
            <person name="Sullivan D.J."/>
            <person name="Berriman M."/>
        </authorList>
    </citation>
    <scope>NUCLEOTIDE SEQUENCE [LARGE SCALE GENOMIC DNA]</scope>
    <source>
        <strain evidence="4">CD36 / ATCC MYA-646 / CBS 7987 / NCPF 3949 / NRRL Y-17841</strain>
    </source>
</reference>
<dbReference type="EMBL" id="FM992690">
    <property type="protein sequence ID" value="CAX42626.1"/>
    <property type="molecule type" value="Genomic_DNA"/>
</dbReference>
<protein>
    <submittedName>
        <fullName evidence="3">Uncharacterized protein</fullName>
    </submittedName>
</protein>
<evidence type="ECO:0000313" key="2">
    <source>
        <dbReference type="CGD" id="CAL0000163455"/>
    </source>
</evidence>
<feature type="coiled-coil region" evidence="1">
    <location>
        <begin position="164"/>
        <end position="195"/>
    </location>
</feature>
<evidence type="ECO:0000313" key="3">
    <source>
        <dbReference type="EMBL" id="CAX42626.1"/>
    </source>
</evidence>
<evidence type="ECO:0000313" key="4">
    <source>
        <dbReference type="Proteomes" id="UP000002605"/>
    </source>
</evidence>
<proteinExistence type="predicted"/>
<keyword evidence="4" id="KW-1185">Reference proteome</keyword>
<gene>
    <name evidence="2" type="ordered locus">Cd36_80970</name>
    <name evidence="3" type="ORF">CD36_80970</name>
</gene>
<dbReference type="GeneID" id="8046985"/>
<evidence type="ECO:0000256" key="1">
    <source>
        <dbReference type="SAM" id="Coils"/>
    </source>
</evidence>
<dbReference type="VEuPathDB" id="FungiDB:CD36_80970"/>
<name>B9WD76_CANDC</name>